<dbReference type="AlphaFoldDB" id="A0AAW2M0D9"/>
<reference evidence="1" key="2">
    <citation type="journal article" date="2024" name="Plant">
        <title>Genomic evolution and insights into agronomic trait innovations of Sesamum species.</title>
        <authorList>
            <person name="Miao H."/>
            <person name="Wang L."/>
            <person name="Qu L."/>
            <person name="Liu H."/>
            <person name="Sun Y."/>
            <person name="Le M."/>
            <person name="Wang Q."/>
            <person name="Wei S."/>
            <person name="Zheng Y."/>
            <person name="Lin W."/>
            <person name="Duan Y."/>
            <person name="Cao H."/>
            <person name="Xiong S."/>
            <person name="Wang X."/>
            <person name="Wei L."/>
            <person name="Li C."/>
            <person name="Ma Q."/>
            <person name="Ju M."/>
            <person name="Zhao R."/>
            <person name="Li G."/>
            <person name="Mu C."/>
            <person name="Tian Q."/>
            <person name="Mei H."/>
            <person name="Zhang T."/>
            <person name="Gao T."/>
            <person name="Zhang H."/>
        </authorList>
    </citation>
    <scope>NUCLEOTIDE SEQUENCE</scope>
    <source>
        <strain evidence="1">G01</strain>
    </source>
</reference>
<dbReference type="EMBL" id="JACGWK010000012">
    <property type="protein sequence ID" value="KAL0323471.1"/>
    <property type="molecule type" value="Genomic_DNA"/>
</dbReference>
<comment type="caution">
    <text evidence="1">The sequence shown here is derived from an EMBL/GenBank/DDBJ whole genome shotgun (WGS) entry which is preliminary data.</text>
</comment>
<name>A0AAW2M0D9_9LAMI</name>
<evidence type="ECO:0000313" key="1">
    <source>
        <dbReference type="EMBL" id="KAL0323471.1"/>
    </source>
</evidence>
<protein>
    <submittedName>
        <fullName evidence="1">Uncharacterized protein</fullName>
    </submittedName>
</protein>
<proteinExistence type="predicted"/>
<gene>
    <name evidence="1" type="ORF">Sangu_1966400</name>
</gene>
<accession>A0AAW2M0D9</accession>
<reference evidence="1" key="1">
    <citation type="submission" date="2020-06" db="EMBL/GenBank/DDBJ databases">
        <authorList>
            <person name="Li T."/>
            <person name="Hu X."/>
            <person name="Zhang T."/>
            <person name="Song X."/>
            <person name="Zhang H."/>
            <person name="Dai N."/>
            <person name="Sheng W."/>
            <person name="Hou X."/>
            <person name="Wei L."/>
        </authorList>
    </citation>
    <scope>NUCLEOTIDE SEQUENCE</scope>
    <source>
        <strain evidence="1">G01</strain>
        <tissue evidence="1">Leaf</tissue>
    </source>
</reference>
<sequence>MTGKGKECCQVWDSPAKGVFSGGSCVFQPKWHGYVIERSVRGNEADFLWSSGASIIWWYPCEASIMLRSSTSGRGVHQLIDPR</sequence>
<organism evidence="1">
    <name type="scientific">Sesamum angustifolium</name>
    <dbReference type="NCBI Taxonomy" id="2727405"/>
    <lineage>
        <taxon>Eukaryota</taxon>
        <taxon>Viridiplantae</taxon>
        <taxon>Streptophyta</taxon>
        <taxon>Embryophyta</taxon>
        <taxon>Tracheophyta</taxon>
        <taxon>Spermatophyta</taxon>
        <taxon>Magnoliopsida</taxon>
        <taxon>eudicotyledons</taxon>
        <taxon>Gunneridae</taxon>
        <taxon>Pentapetalae</taxon>
        <taxon>asterids</taxon>
        <taxon>lamiids</taxon>
        <taxon>Lamiales</taxon>
        <taxon>Pedaliaceae</taxon>
        <taxon>Sesamum</taxon>
    </lineage>
</organism>